<dbReference type="GO" id="GO:0005524">
    <property type="term" value="F:ATP binding"/>
    <property type="evidence" value="ECO:0007669"/>
    <property type="project" value="UniProtKB-UniRule"/>
</dbReference>
<dbReference type="EC" id="3.1.-.-" evidence="7"/>
<evidence type="ECO:0000256" key="6">
    <source>
        <dbReference type="ARBA" id="ARBA00023125"/>
    </source>
</evidence>
<dbReference type="SMART" id="SM00463">
    <property type="entry name" value="SMR"/>
    <property type="match status" value="1"/>
</dbReference>
<dbReference type="FunFam" id="3.40.50.300:FF:000830">
    <property type="entry name" value="Endonuclease MutS2"/>
    <property type="match status" value="1"/>
</dbReference>
<sequence length="755" mass="86788">MEKVLRTLEFDKFLFETQTFAKSERGKRAVLELRPKTDPHEVEREISITDTFVKLLSERNVPLETFPDISNVVEKLKVPGVLLSSEEFLNLLKVLNQSTVLKNFFTSLEERYERIKWIGENLRDLKELRERLNRTIDEMGEILDSASPKLRSIRRSILVTSERIKEKLQSIVNRNEDLCPDRIVTEREGRYVILVKPHFKKRFQGIVHDRSSSGHTLYVEPLSVVSDNNKLRELRSEEKEEIKRILKELSSLASEYREEISNNFRILIEVDKRYAVSYMSLKLKGTKPEIGSFLNLRDAKHPLLLLSGKEVVPVDINLRKGLVITGPNTGGKTVTLKTIGLLSLMVQTGFLIPVAEGSSVRLFKNWFADIGDEQSIEQSLSTFSGHIRNISEILRGADENSLVLLDELGAGTDPIEGSTLAIAILSYLKRKEVKTVATTHFTPVKLFAYRDDYYDVATVLFDEETLKPLYKLAYGIVGRSYALIIAKRYGIPDEVIEIAQGLLTSEDRLADDILKALEEEYKRLEEERKEVERLKRELEEKKEEFFRKERELRERLKEELSTYIEELERRTEEALREKESERARQKFKKVVVSVRNRANVLSEIKPKREAKVGDTVKLLKSGRKGKVVSIDTGRKTALVQIGGLKVEVKLSQIEPVDEVEERKERVSVNVQRPVRFFPELKVLGMRGDEALRAVEKFLDDANLVGVKEVKIVHGYGEGILKRLIRDYLKEFPYVKRFRGGKPEEGGDGVTIVELY</sequence>
<dbReference type="PROSITE" id="PS50828">
    <property type="entry name" value="SMR"/>
    <property type="match status" value="1"/>
</dbReference>
<reference evidence="11 12" key="1">
    <citation type="submission" date="2017-05" db="EMBL/GenBank/DDBJ databases">
        <authorList>
            <person name="Varghese N."/>
            <person name="Submissions S."/>
        </authorList>
    </citation>
    <scope>NUCLEOTIDE SEQUENCE [LARGE SCALE GENOMIC DNA]</scope>
    <source>
        <strain evidence="11 12">DSM 16304</strain>
    </source>
</reference>
<evidence type="ECO:0000256" key="1">
    <source>
        <dbReference type="ARBA" id="ARBA00022730"/>
    </source>
</evidence>
<dbReference type="Gene3D" id="3.40.50.300">
    <property type="entry name" value="P-loop containing nucleotide triphosphate hydrolases"/>
    <property type="match status" value="1"/>
</dbReference>
<evidence type="ECO:0000259" key="9">
    <source>
        <dbReference type="PROSITE" id="PS50192"/>
    </source>
</evidence>
<feature type="domain" description="T-SNARE coiled-coil homology" evidence="9">
    <location>
        <begin position="105"/>
        <end position="167"/>
    </location>
</feature>
<dbReference type="GO" id="GO:0016887">
    <property type="term" value="F:ATP hydrolysis activity"/>
    <property type="evidence" value="ECO:0007669"/>
    <property type="project" value="InterPro"/>
</dbReference>
<keyword evidence="6 7" id="KW-0238">DNA-binding</keyword>
<organism evidence="11 12">
    <name type="scientific">Balnearium lithotrophicum</name>
    <dbReference type="NCBI Taxonomy" id="223788"/>
    <lineage>
        <taxon>Bacteria</taxon>
        <taxon>Pseudomonadati</taxon>
        <taxon>Aquificota</taxon>
        <taxon>Aquificia</taxon>
        <taxon>Desulfurobacteriales</taxon>
        <taxon>Desulfurobacteriaceae</taxon>
        <taxon>Balnearium</taxon>
    </lineage>
</organism>
<feature type="coiled-coil region" evidence="8">
    <location>
        <begin position="228"/>
        <end position="259"/>
    </location>
</feature>
<comment type="function">
    <text evidence="7">Acts as a ribosome collision sensor, splitting the ribosome into its 2 subunits. Detects stalled/collided 70S ribosomes which it binds and splits by an ATP-hydrolysis driven conformational change. Acts upstream of the ribosome quality control system (RQC), a ribosome-associated complex that mediates the extraction of incompletely synthesized nascent chains from stalled ribosomes and their subsequent degradation. Probably generates substrates for RQC.</text>
</comment>
<dbReference type="InterPro" id="IPR027417">
    <property type="entry name" value="P-loop_NTPase"/>
</dbReference>
<dbReference type="RefSeq" id="WP_142936059.1">
    <property type="nucleotide sequence ID" value="NZ_FXTM01000023.1"/>
</dbReference>
<dbReference type="OrthoDB" id="9808166at2"/>
<dbReference type="SMART" id="SM00534">
    <property type="entry name" value="MUTSac"/>
    <property type="match status" value="1"/>
</dbReference>
<evidence type="ECO:0000256" key="5">
    <source>
        <dbReference type="ARBA" id="ARBA00022884"/>
    </source>
</evidence>
<dbReference type="InterPro" id="IPR002625">
    <property type="entry name" value="Smr_dom"/>
</dbReference>
<keyword evidence="3 7" id="KW-0378">Hydrolase</keyword>
<dbReference type="Pfam" id="PF01713">
    <property type="entry name" value="Smr"/>
    <property type="match status" value="1"/>
</dbReference>
<dbReference type="GO" id="GO:0072344">
    <property type="term" value="P:rescue of stalled ribosome"/>
    <property type="evidence" value="ECO:0007669"/>
    <property type="project" value="UniProtKB-UniRule"/>
</dbReference>
<evidence type="ECO:0000313" key="12">
    <source>
        <dbReference type="Proteomes" id="UP000317315"/>
    </source>
</evidence>
<gene>
    <name evidence="7" type="primary">mutS2</name>
    <name evidence="7" type="synonym">rqcU</name>
    <name evidence="11" type="ORF">SAMN06269117_1232</name>
</gene>
<dbReference type="AlphaFoldDB" id="A0A521DMH4"/>
<evidence type="ECO:0000256" key="2">
    <source>
        <dbReference type="ARBA" id="ARBA00022741"/>
    </source>
</evidence>
<dbReference type="GO" id="GO:0006298">
    <property type="term" value="P:mismatch repair"/>
    <property type="evidence" value="ECO:0007669"/>
    <property type="project" value="InterPro"/>
</dbReference>
<dbReference type="Gene3D" id="3.30.1370.110">
    <property type="match status" value="1"/>
</dbReference>
<comment type="similarity">
    <text evidence="7">Belongs to the DNA mismatch repair MutS family. MutS2 subfamily.</text>
</comment>
<keyword evidence="1 7" id="KW-0699">rRNA-binding</keyword>
<keyword evidence="4 7" id="KW-0067">ATP-binding</keyword>
<comment type="subunit">
    <text evidence="7">Homodimer. Binds to stalled ribosomes, contacting rRNA.</text>
</comment>
<dbReference type="InterPro" id="IPR036187">
    <property type="entry name" value="DNA_mismatch_repair_MutS_sf"/>
</dbReference>
<dbReference type="InterPro" id="IPR000727">
    <property type="entry name" value="T_SNARE_dom"/>
</dbReference>
<dbReference type="PROSITE" id="PS00486">
    <property type="entry name" value="DNA_MISMATCH_REPAIR_2"/>
    <property type="match status" value="1"/>
</dbReference>
<protein>
    <recommendedName>
        <fullName evidence="7">Endonuclease MutS2</fullName>
        <ecNumber evidence="7">3.1.-.-</ecNumber>
    </recommendedName>
    <alternativeName>
        <fullName evidence="7">Ribosome-associated protein quality control-upstream factor</fullName>
        <shortName evidence="7">RQC-upstream factor</shortName>
        <shortName evidence="7">RqcU</shortName>
        <ecNumber evidence="7">3.6.4.-</ecNumber>
    </alternativeName>
</protein>
<dbReference type="SUPFAM" id="SSF52540">
    <property type="entry name" value="P-loop containing nucleoside triphosphate hydrolases"/>
    <property type="match status" value="1"/>
</dbReference>
<dbReference type="EMBL" id="FXTM01000023">
    <property type="protein sequence ID" value="SMO72802.1"/>
    <property type="molecule type" value="Genomic_DNA"/>
</dbReference>
<dbReference type="SMART" id="SM00533">
    <property type="entry name" value="MUTSd"/>
    <property type="match status" value="1"/>
</dbReference>
<dbReference type="Pfam" id="PF00488">
    <property type="entry name" value="MutS_V"/>
    <property type="match status" value="1"/>
</dbReference>
<evidence type="ECO:0000259" key="10">
    <source>
        <dbReference type="PROSITE" id="PS50828"/>
    </source>
</evidence>
<dbReference type="GO" id="GO:0004519">
    <property type="term" value="F:endonuclease activity"/>
    <property type="evidence" value="ECO:0007669"/>
    <property type="project" value="UniProtKB-UniRule"/>
</dbReference>
<dbReference type="HAMAP" id="MF_00092">
    <property type="entry name" value="MutS2"/>
    <property type="match status" value="1"/>
</dbReference>
<evidence type="ECO:0000256" key="8">
    <source>
        <dbReference type="SAM" id="Coils"/>
    </source>
</evidence>
<dbReference type="PIRSF" id="PIRSF005814">
    <property type="entry name" value="MutS_YshD"/>
    <property type="match status" value="1"/>
</dbReference>
<feature type="coiled-coil region" evidence="8">
    <location>
        <begin position="507"/>
        <end position="584"/>
    </location>
</feature>
<dbReference type="GO" id="GO:0043023">
    <property type="term" value="F:ribosomal large subunit binding"/>
    <property type="evidence" value="ECO:0007669"/>
    <property type="project" value="UniProtKB-UniRule"/>
</dbReference>
<dbReference type="GO" id="GO:0030983">
    <property type="term" value="F:mismatched DNA binding"/>
    <property type="evidence" value="ECO:0007669"/>
    <property type="project" value="InterPro"/>
</dbReference>
<keyword evidence="8" id="KW-0175">Coiled coil</keyword>
<dbReference type="InterPro" id="IPR005747">
    <property type="entry name" value="MutS2"/>
</dbReference>
<evidence type="ECO:0000313" key="11">
    <source>
        <dbReference type="EMBL" id="SMO72802.1"/>
    </source>
</evidence>
<evidence type="ECO:0000256" key="3">
    <source>
        <dbReference type="ARBA" id="ARBA00022801"/>
    </source>
</evidence>
<dbReference type="Proteomes" id="UP000317315">
    <property type="component" value="Unassembled WGS sequence"/>
</dbReference>
<dbReference type="PROSITE" id="PS50192">
    <property type="entry name" value="T_SNARE"/>
    <property type="match status" value="1"/>
</dbReference>
<dbReference type="PANTHER" id="PTHR48466:SF2">
    <property type="entry name" value="OS10G0509000 PROTEIN"/>
    <property type="match status" value="1"/>
</dbReference>
<keyword evidence="12" id="KW-1185">Reference proteome</keyword>
<keyword evidence="5 7" id="KW-0694">RNA-binding</keyword>
<dbReference type="InterPro" id="IPR007696">
    <property type="entry name" value="DNA_mismatch_repair_MutS_core"/>
</dbReference>
<comment type="function">
    <text evidence="7">Endonuclease that is involved in the suppression of homologous recombination and thus may have a key role in the control of bacterial genetic diversity.</text>
</comment>
<dbReference type="Pfam" id="PF20297">
    <property type="entry name" value="MSSS"/>
    <property type="match status" value="1"/>
</dbReference>
<accession>A0A521DMH4</accession>
<keyword evidence="7" id="KW-0540">Nuclease</keyword>
<dbReference type="GO" id="GO:0140664">
    <property type="term" value="F:ATP-dependent DNA damage sensor activity"/>
    <property type="evidence" value="ECO:0007669"/>
    <property type="project" value="InterPro"/>
</dbReference>
<dbReference type="InterPro" id="IPR000432">
    <property type="entry name" value="DNA_mismatch_repair_MutS_C"/>
</dbReference>
<dbReference type="GO" id="GO:0045910">
    <property type="term" value="P:negative regulation of DNA recombination"/>
    <property type="evidence" value="ECO:0007669"/>
    <property type="project" value="InterPro"/>
</dbReference>
<dbReference type="InterPro" id="IPR045076">
    <property type="entry name" value="MutS"/>
</dbReference>
<dbReference type="GO" id="GO:0019843">
    <property type="term" value="F:rRNA binding"/>
    <property type="evidence" value="ECO:0007669"/>
    <property type="project" value="UniProtKB-UniRule"/>
</dbReference>
<keyword evidence="7" id="KW-0255">Endonuclease</keyword>
<feature type="domain" description="Smr" evidence="10">
    <location>
        <begin position="684"/>
        <end position="755"/>
    </location>
</feature>
<dbReference type="EC" id="3.6.4.-" evidence="7"/>
<dbReference type="CDD" id="cd03280">
    <property type="entry name" value="ABC_MutS2"/>
    <property type="match status" value="1"/>
</dbReference>
<dbReference type="InterPro" id="IPR036063">
    <property type="entry name" value="Smr_dom_sf"/>
</dbReference>
<feature type="binding site" evidence="7">
    <location>
        <begin position="326"/>
        <end position="333"/>
    </location>
    <ligand>
        <name>ATP</name>
        <dbReference type="ChEBI" id="CHEBI:30616"/>
    </ligand>
</feature>
<dbReference type="PANTHER" id="PTHR48466">
    <property type="entry name" value="OS10G0509000 PROTEIN-RELATED"/>
    <property type="match status" value="1"/>
</dbReference>
<name>A0A521DMH4_9BACT</name>
<evidence type="ECO:0000256" key="7">
    <source>
        <dbReference type="HAMAP-Rule" id="MF_00092"/>
    </source>
</evidence>
<evidence type="ECO:0000256" key="4">
    <source>
        <dbReference type="ARBA" id="ARBA00022840"/>
    </source>
</evidence>
<dbReference type="NCBIfam" id="TIGR01069">
    <property type="entry name" value="mutS2"/>
    <property type="match status" value="1"/>
</dbReference>
<dbReference type="InterPro" id="IPR046893">
    <property type="entry name" value="MSSS"/>
</dbReference>
<proteinExistence type="inferred from homology"/>
<feature type="coiled-coil region" evidence="8">
    <location>
        <begin position="118"/>
        <end position="145"/>
    </location>
</feature>
<dbReference type="SUPFAM" id="SSF48334">
    <property type="entry name" value="DNA repair protein MutS, domain III"/>
    <property type="match status" value="1"/>
</dbReference>
<keyword evidence="2 7" id="KW-0547">Nucleotide-binding</keyword>